<dbReference type="CDD" id="cd00086">
    <property type="entry name" value="homeodomain"/>
    <property type="match status" value="1"/>
</dbReference>
<evidence type="ECO:0000256" key="2">
    <source>
        <dbReference type="ARBA" id="ARBA00023125"/>
    </source>
</evidence>
<name>A0ABM0MNS7_SACKO</name>
<evidence type="ECO:0000256" key="6">
    <source>
        <dbReference type="RuleBase" id="RU000682"/>
    </source>
</evidence>
<evidence type="ECO:0000256" key="4">
    <source>
        <dbReference type="ARBA" id="ARBA00023242"/>
    </source>
</evidence>
<evidence type="ECO:0000256" key="5">
    <source>
        <dbReference type="PROSITE-ProRule" id="PRU00108"/>
    </source>
</evidence>
<gene>
    <name evidence="10" type="primary">LOC102808469</name>
</gene>
<dbReference type="SUPFAM" id="SSF46689">
    <property type="entry name" value="Homeodomain-like"/>
    <property type="match status" value="1"/>
</dbReference>
<evidence type="ECO:0000256" key="1">
    <source>
        <dbReference type="ARBA" id="ARBA00004123"/>
    </source>
</evidence>
<accession>A0ABM0MNS7</accession>
<feature type="region of interest" description="Disordered" evidence="7">
    <location>
        <begin position="44"/>
        <end position="86"/>
    </location>
</feature>
<feature type="compositionally biased region" description="Basic residues" evidence="7">
    <location>
        <begin position="45"/>
        <end position="56"/>
    </location>
</feature>
<dbReference type="PROSITE" id="PS00027">
    <property type="entry name" value="HOMEOBOX_1"/>
    <property type="match status" value="1"/>
</dbReference>
<dbReference type="RefSeq" id="XP_006821668.1">
    <property type="nucleotide sequence ID" value="XM_006821605.1"/>
</dbReference>
<keyword evidence="2 5" id="KW-0238">DNA-binding</keyword>
<dbReference type="Gene3D" id="1.10.10.60">
    <property type="entry name" value="Homeodomain-like"/>
    <property type="match status" value="1"/>
</dbReference>
<feature type="region of interest" description="Disordered" evidence="7">
    <location>
        <begin position="1"/>
        <end position="24"/>
    </location>
</feature>
<feature type="domain" description="Homeobox" evidence="8">
    <location>
        <begin position="78"/>
        <end position="138"/>
    </location>
</feature>
<dbReference type="PANTHER" id="PTHR24329">
    <property type="entry name" value="HOMEOBOX PROTEIN ARISTALESS"/>
    <property type="match status" value="1"/>
</dbReference>
<evidence type="ECO:0000256" key="3">
    <source>
        <dbReference type="ARBA" id="ARBA00023155"/>
    </source>
</evidence>
<dbReference type="GeneID" id="102808469"/>
<dbReference type="InterPro" id="IPR001356">
    <property type="entry name" value="HD"/>
</dbReference>
<keyword evidence="4 5" id="KW-0539">Nucleus</keyword>
<dbReference type="InterPro" id="IPR009057">
    <property type="entry name" value="Homeodomain-like_sf"/>
</dbReference>
<evidence type="ECO:0000313" key="10">
    <source>
        <dbReference type="RefSeq" id="XP_006821668.1"/>
    </source>
</evidence>
<dbReference type="SMART" id="SM00389">
    <property type="entry name" value="HOX"/>
    <property type="match status" value="1"/>
</dbReference>
<protein>
    <submittedName>
        <fullName evidence="10">Homeobox protein unc-4 homolog</fullName>
    </submittedName>
</protein>
<feature type="DNA-binding region" description="Homeobox" evidence="5">
    <location>
        <begin position="80"/>
        <end position="139"/>
    </location>
</feature>
<dbReference type="GO" id="GO:0003677">
    <property type="term" value="F:DNA binding"/>
    <property type="evidence" value="ECO:0007669"/>
    <property type="project" value="UniProtKB-KW"/>
</dbReference>
<keyword evidence="9" id="KW-1185">Reference proteome</keyword>
<dbReference type="InterPro" id="IPR050649">
    <property type="entry name" value="Paired_Homeobox_TFs"/>
</dbReference>
<proteinExistence type="predicted"/>
<keyword evidence="3 5" id="KW-0371">Homeobox</keyword>
<dbReference type="PANTHER" id="PTHR24329:SF543">
    <property type="entry name" value="FI01017P-RELATED"/>
    <property type="match status" value="1"/>
</dbReference>
<evidence type="ECO:0000313" key="9">
    <source>
        <dbReference type="Proteomes" id="UP000694865"/>
    </source>
</evidence>
<reference evidence="10" key="1">
    <citation type="submission" date="2025-08" db="UniProtKB">
        <authorList>
            <consortium name="RefSeq"/>
        </authorList>
    </citation>
    <scope>IDENTIFICATION</scope>
    <source>
        <tissue evidence="10">Testes</tissue>
    </source>
</reference>
<evidence type="ECO:0000256" key="7">
    <source>
        <dbReference type="SAM" id="MobiDB-lite"/>
    </source>
</evidence>
<organism evidence="9 10">
    <name type="scientific">Saccoglossus kowalevskii</name>
    <name type="common">Acorn worm</name>
    <dbReference type="NCBI Taxonomy" id="10224"/>
    <lineage>
        <taxon>Eukaryota</taxon>
        <taxon>Metazoa</taxon>
        <taxon>Hemichordata</taxon>
        <taxon>Enteropneusta</taxon>
        <taxon>Harrimaniidae</taxon>
        <taxon>Saccoglossus</taxon>
    </lineage>
</organism>
<feature type="compositionally biased region" description="Polar residues" evidence="7">
    <location>
        <begin position="66"/>
        <end position="76"/>
    </location>
</feature>
<dbReference type="Pfam" id="PF00046">
    <property type="entry name" value="Homeodomain"/>
    <property type="match status" value="1"/>
</dbReference>
<dbReference type="PROSITE" id="PS50071">
    <property type="entry name" value="HOMEOBOX_2"/>
    <property type="match status" value="1"/>
</dbReference>
<feature type="non-terminal residue" evidence="10">
    <location>
        <position position="149"/>
    </location>
</feature>
<dbReference type="Proteomes" id="UP000694865">
    <property type="component" value="Unplaced"/>
</dbReference>
<dbReference type="InterPro" id="IPR017970">
    <property type="entry name" value="Homeobox_CS"/>
</dbReference>
<sequence length="149" mass="17239">MSTTTSPWDRSHRTAHSSESTSYSIHSILEMGKASENIREDHVKVAKTRHRIHKHESRPSSCAVPESSSDATVSSTPEKRKKTRTKFSAYQLEQMERAFEKAPYPDTMARQELALRIDLTESRVQVWFQNRRAKWRKIKTSSKSPTHLN</sequence>
<comment type="subcellular location">
    <subcellularLocation>
        <location evidence="1 5 6">Nucleus</location>
    </subcellularLocation>
</comment>
<evidence type="ECO:0000259" key="8">
    <source>
        <dbReference type="PROSITE" id="PS50071"/>
    </source>
</evidence>